<dbReference type="AlphaFoldDB" id="A0A0E9VHR7"/>
<accession>A0A0E9VHR7</accession>
<reference evidence="1" key="2">
    <citation type="journal article" date="2015" name="Fish Shellfish Immunol.">
        <title>Early steps in the European eel (Anguilla anguilla)-Vibrio vulnificus interaction in the gills: Role of the RtxA13 toxin.</title>
        <authorList>
            <person name="Callol A."/>
            <person name="Pajuelo D."/>
            <person name="Ebbesson L."/>
            <person name="Teles M."/>
            <person name="MacKenzie S."/>
            <person name="Amaro C."/>
        </authorList>
    </citation>
    <scope>NUCLEOTIDE SEQUENCE</scope>
</reference>
<dbReference type="EMBL" id="GBXM01031026">
    <property type="protein sequence ID" value="JAH77551.1"/>
    <property type="molecule type" value="Transcribed_RNA"/>
</dbReference>
<protein>
    <submittedName>
        <fullName evidence="1">Uncharacterized protein</fullName>
    </submittedName>
</protein>
<sequence>MKDTDCVKNCLSAIVQEISCLS</sequence>
<proteinExistence type="predicted"/>
<name>A0A0E9VHR7_ANGAN</name>
<organism evidence="1">
    <name type="scientific">Anguilla anguilla</name>
    <name type="common">European freshwater eel</name>
    <name type="synonym">Muraena anguilla</name>
    <dbReference type="NCBI Taxonomy" id="7936"/>
    <lineage>
        <taxon>Eukaryota</taxon>
        <taxon>Metazoa</taxon>
        <taxon>Chordata</taxon>
        <taxon>Craniata</taxon>
        <taxon>Vertebrata</taxon>
        <taxon>Euteleostomi</taxon>
        <taxon>Actinopterygii</taxon>
        <taxon>Neopterygii</taxon>
        <taxon>Teleostei</taxon>
        <taxon>Anguilliformes</taxon>
        <taxon>Anguillidae</taxon>
        <taxon>Anguilla</taxon>
    </lineage>
</organism>
<reference evidence="1" key="1">
    <citation type="submission" date="2014-11" db="EMBL/GenBank/DDBJ databases">
        <authorList>
            <person name="Amaro Gonzalez C."/>
        </authorList>
    </citation>
    <scope>NUCLEOTIDE SEQUENCE</scope>
</reference>
<evidence type="ECO:0000313" key="1">
    <source>
        <dbReference type="EMBL" id="JAH77551.1"/>
    </source>
</evidence>